<sequence length="102" mass="9734">MSTKKIVTVTLGVAAGLVAIAPLASAHDSQPGGGNGGAAPRGSTDVCSVKGGTAAAQNGIQGDSLANGVVQAPVGGANALNIVCNSILNDNLSDNVLGLEVL</sequence>
<keyword evidence="3" id="KW-1185">Reference proteome</keyword>
<evidence type="ECO:0000313" key="2">
    <source>
        <dbReference type="EMBL" id="MFC5060879.1"/>
    </source>
</evidence>
<organism evidence="2 3">
    <name type="scientific">Actinomycetospora atypica</name>
    <dbReference type="NCBI Taxonomy" id="1290095"/>
    <lineage>
        <taxon>Bacteria</taxon>
        <taxon>Bacillati</taxon>
        <taxon>Actinomycetota</taxon>
        <taxon>Actinomycetes</taxon>
        <taxon>Pseudonocardiales</taxon>
        <taxon>Pseudonocardiaceae</taxon>
        <taxon>Actinomycetospora</taxon>
    </lineage>
</organism>
<keyword evidence="1" id="KW-0732">Signal</keyword>
<feature type="chain" id="PRO_5046085386" description="Chaplin domain-containing protein" evidence="1">
    <location>
        <begin position="27"/>
        <end position="102"/>
    </location>
</feature>
<dbReference type="RefSeq" id="WP_378034212.1">
    <property type="nucleotide sequence ID" value="NZ_JBHSIV010000001.1"/>
</dbReference>
<feature type="signal peptide" evidence="1">
    <location>
        <begin position="1"/>
        <end position="26"/>
    </location>
</feature>
<evidence type="ECO:0000256" key="1">
    <source>
        <dbReference type="SAM" id="SignalP"/>
    </source>
</evidence>
<comment type="caution">
    <text evidence="2">The sequence shown here is derived from an EMBL/GenBank/DDBJ whole genome shotgun (WGS) entry which is preliminary data.</text>
</comment>
<gene>
    <name evidence="2" type="ORF">ACFPBZ_01570</name>
</gene>
<proteinExistence type="predicted"/>
<dbReference type="Proteomes" id="UP001595947">
    <property type="component" value="Unassembled WGS sequence"/>
</dbReference>
<name>A0ABV9YFY5_9PSEU</name>
<dbReference type="EMBL" id="JBHSIV010000001">
    <property type="protein sequence ID" value="MFC5060879.1"/>
    <property type="molecule type" value="Genomic_DNA"/>
</dbReference>
<reference evidence="3" key="1">
    <citation type="journal article" date="2019" name="Int. J. Syst. Evol. Microbiol.">
        <title>The Global Catalogue of Microorganisms (GCM) 10K type strain sequencing project: providing services to taxonomists for standard genome sequencing and annotation.</title>
        <authorList>
            <consortium name="The Broad Institute Genomics Platform"/>
            <consortium name="The Broad Institute Genome Sequencing Center for Infectious Disease"/>
            <person name="Wu L."/>
            <person name="Ma J."/>
        </authorList>
    </citation>
    <scope>NUCLEOTIDE SEQUENCE [LARGE SCALE GENOMIC DNA]</scope>
    <source>
        <strain evidence="3">CGMCC 4.7093</strain>
    </source>
</reference>
<evidence type="ECO:0000313" key="3">
    <source>
        <dbReference type="Proteomes" id="UP001595947"/>
    </source>
</evidence>
<protein>
    <recommendedName>
        <fullName evidence="4">Chaplin domain-containing protein</fullName>
    </recommendedName>
</protein>
<evidence type="ECO:0008006" key="4">
    <source>
        <dbReference type="Google" id="ProtNLM"/>
    </source>
</evidence>
<accession>A0ABV9YFY5</accession>